<keyword evidence="4" id="KW-1185">Reference proteome</keyword>
<dbReference type="EMBL" id="CM035429">
    <property type="protein sequence ID" value="KAH7299646.1"/>
    <property type="molecule type" value="Genomic_DNA"/>
</dbReference>
<evidence type="ECO:0000313" key="4">
    <source>
        <dbReference type="Proteomes" id="UP000825935"/>
    </source>
</evidence>
<keyword evidence="1" id="KW-0677">Repeat</keyword>
<dbReference type="PANTHER" id="PTHR47926">
    <property type="entry name" value="PENTATRICOPEPTIDE REPEAT-CONTAINING PROTEIN"/>
    <property type="match status" value="1"/>
</dbReference>
<evidence type="ECO:0000313" key="3">
    <source>
        <dbReference type="EMBL" id="KAH7299646.1"/>
    </source>
</evidence>
<feature type="repeat" description="PPR" evidence="2">
    <location>
        <begin position="173"/>
        <end position="207"/>
    </location>
</feature>
<name>A0A8T2RT60_CERRI</name>
<dbReference type="AlphaFoldDB" id="A0A8T2RT60"/>
<dbReference type="InterPro" id="IPR011990">
    <property type="entry name" value="TPR-like_helical_dom_sf"/>
</dbReference>
<dbReference type="FunFam" id="1.25.40.10:FF:000158">
    <property type="entry name" value="pentatricopeptide repeat-containing protein At2g33680"/>
    <property type="match status" value="1"/>
</dbReference>
<dbReference type="Pfam" id="PF01535">
    <property type="entry name" value="PPR"/>
    <property type="match status" value="3"/>
</dbReference>
<reference evidence="3" key="1">
    <citation type="submission" date="2021-08" db="EMBL/GenBank/DDBJ databases">
        <title>WGS assembly of Ceratopteris richardii.</title>
        <authorList>
            <person name="Marchant D.B."/>
            <person name="Chen G."/>
            <person name="Jenkins J."/>
            <person name="Shu S."/>
            <person name="Leebens-Mack J."/>
            <person name="Grimwood J."/>
            <person name="Schmutz J."/>
            <person name="Soltis P."/>
            <person name="Soltis D."/>
            <person name="Chen Z.-H."/>
        </authorList>
    </citation>
    <scope>NUCLEOTIDE SEQUENCE</scope>
    <source>
        <strain evidence="3">Whitten #5841</strain>
        <tissue evidence="3">Leaf</tissue>
    </source>
</reference>
<dbReference type="InterPro" id="IPR002885">
    <property type="entry name" value="PPR_rpt"/>
</dbReference>
<dbReference type="Pfam" id="PF13041">
    <property type="entry name" value="PPR_2"/>
    <property type="match status" value="3"/>
</dbReference>
<feature type="repeat" description="PPR" evidence="2">
    <location>
        <begin position="274"/>
        <end position="308"/>
    </location>
</feature>
<dbReference type="InterPro" id="IPR046960">
    <property type="entry name" value="PPR_At4g14850-like_plant"/>
</dbReference>
<proteinExistence type="predicted"/>
<gene>
    <name evidence="3" type="ORF">KP509_24G022000</name>
</gene>
<sequence length="935" mass="104784">MVELALVNKFIRLAQSFRWDRNLSAARRLIYLVMENGLETHPTLGNYLIPMLVECGCVHEAHEIFLKLPYRNEHSWTSLIQGCVEHEAWQHALHLSRKMQEESISFSIYTIQALLKACASLKSLERGKCLHTLVVTYGFDCDCFISTRLISMYATCLSCAEAKYALLAVQFRDVVMWNALMAGYTDCGESLNVMQCFDYLEQEGISPSPITFACALKTCGNVKSLSAGQVLHFEVIKHGFEQSVPVDGTLLYMYSQCGLLAEASHALSGLKVKNVICWTSLIDGYSEYGYGVKALSCLQQMQVEGVCPNALTYDCCVSACGYISDLGTGQQLHIEIVKKGYEKDHFIANSLLDLYGKLGLLSEMQNMFDSFIIRDVFSWNALISGYFQHDHVSEVYCFLDQMHIDGIAANSQTFVFTVRACCVSQDIQKGQGQHIEIVKRGLEKELCIESSLMDMYMKLRAFESGFLMFEKQMVHDTFSWTLILWSYVEQELTAKALGCLYQMQCEKISPSIVTFICALKACTHSCHVFVRHGLHTETIIRGFDTNPYVTKCLIDMYAKGKCLAELLAVFEVLKSHDEQTWTALMAAYAEDHKYFEHVLICLEQMECDQVSPSINTYVCILKAYKGLNWNEAFYKIQSSILKRGFEDNHHVVSALTAFYGNVVSIGEAEQLLNKLPCRNVVSWTALITSFVECGYFKRALKCLETMQSDNISPNSVTLLCALKAASALGSINNCQILYSELMKKGFESDPLISNNLVDTYLKCGYLLEARQLVQRLPLNDAISWTVLITGFACEGHTINILTMLARMTNEGIHVDKVTVVSVLAVCSHLGLVQEGIGFLDLISKGNIKPVIELFTCIADLMARAGQVKNALLLLDQMPFQPNQVMWTSILGACRKSQDAEIGRQAFEGLMGLHDDMTSAHLLMLEISVTSDIGFQ</sequence>
<dbReference type="EMBL" id="CM035429">
    <property type="protein sequence ID" value="KAH7299645.1"/>
    <property type="molecule type" value="Genomic_DNA"/>
</dbReference>
<evidence type="ECO:0000256" key="2">
    <source>
        <dbReference type="PROSITE-ProRule" id="PRU00708"/>
    </source>
</evidence>
<dbReference type="NCBIfam" id="TIGR00756">
    <property type="entry name" value="PPR"/>
    <property type="match status" value="3"/>
</dbReference>
<evidence type="ECO:0008006" key="5">
    <source>
        <dbReference type="Google" id="ProtNLM"/>
    </source>
</evidence>
<feature type="repeat" description="PPR" evidence="2">
    <location>
        <begin position="72"/>
        <end position="106"/>
    </location>
</feature>
<feature type="repeat" description="PPR" evidence="2">
    <location>
        <begin position="375"/>
        <end position="409"/>
    </location>
</feature>
<dbReference type="PROSITE" id="PS51375">
    <property type="entry name" value="PPR"/>
    <property type="match status" value="5"/>
</dbReference>
<dbReference type="GO" id="GO:0009451">
    <property type="term" value="P:RNA modification"/>
    <property type="evidence" value="ECO:0007669"/>
    <property type="project" value="InterPro"/>
</dbReference>
<dbReference type="Pfam" id="PF13812">
    <property type="entry name" value="PPR_3"/>
    <property type="match status" value="2"/>
</dbReference>
<dbReference type="Gene3D" id="1.25.40.10">
    <property type="entry name" value="Tetratricopeptide repeat domain"/>
    <property type="match status" value="8"/>
</dbReference>
<accession>A0A8T2RT60</accession>
<dbReference type="GO" id="GO:0048731">
    <property type="term" value="P:system development"/>
    <property type="evidence" value="ECO:0007669"/>
    <property type="project" value="UniProtKB-ARBA"/>
</dbReference>
<feature type="repeat" description="PPR" evidence="2">
    <location>
        <begin position="679"/>
        <end position="713"/>
    </location>
</feature>
<evidence type="ECO:0000256" key="1">
    <source>
        <dbReference type="ARBA" id="ARBA00022737"/>
    </source>
</evidence>
<dbReference type="OrthoDB" id="185373at2759"/>
<dbReference type="GO" id="GO:0003723">
    <property type="term" value="F:RNA binding"/>
    <property type="evidence" value="ECO:0007669"/>
    <property type="project" value="InterPro"/>
</dbReference>
<dbReference type="PANTHER" id="PTHR47926:SF382">
    <property type="entry name" value="PENTACOTRIPEPTIDE-REPEAT REGION OF PRORP DOMAIN-CONTAINING PROTEIN"/>
    <property type="match status" value="1"/>
</dbReference>
<dbReference type="Proteomes" id="UP000825935">
    <property type="component" value="Chromosome 24"/>
</dbReference>
<protein>
    <recommendedName>
        <fullName evidence="5">Pentatricopeptide repeat-containing protein</fullName>
    </recommendedName>
</protein>
<comment type="caution">
    <text evidence="3">The sequence shown here is derived from an EMBL/GenBank/DDBJ whole genome shotgun (WGS) entry which is preliminary data.</text>
</comment>
<organism evidence="3 4">
    <name type="scientific">Ceratopteris richardii</name>
    <name type="common">Triangle waterfern</name>
    <dbReference type="NCBI Taxonomy" id="49495"/>
    <lineage>
        <taxon>Eukaryota</taxon>
        <taxon>Viridiplantae</taxon>
        <taxon>Streptophyta</taxon>
        <taxon>Embryophyta</taxon>
        <taxon>Tracheophyta</taxon>
        <taxon>Polypodiopsida</taxon>
        <taxon>Polypodiidae</taxon>
        <taxon>Polypodiales</taxon>
        <taxon>Pteridineae</taxon>
        <taxon>Pteridaceae</taxon>
        <taxon>Parkerioideae</taxon>
        <taxon>Ceratopteris</taxon>
    </lineage>
</organism>